<feature type="repeat" description="TPR" evidence="3">
    <location>
        <begin position="513"/>
        <end position="546"/>
    </location>
</feature>
<name>A0A2S5TET8_9GAMM</name>
<dbReference type="PANTHER" id="PTHR44227:SF3">
    <property type="entry name" value="PROTEIN O-MANNOSYL-TRANSFERASE TMTC4"/>
    <property type="match status" value="1"/>
</dbReference>
<keyword evidence="1" id="KW-0677">Repeat</keyword>
<comment type="caution">
    <text evidence="5">The sequence shown here is derived from an EMBL/GenBank/DDBJ whole genome shotgun (WGS) entry which is preliminary data.</text>
</comment>
<dbReference type="AlphaFoldDB" id="A0A2S5TET8"/>
<protein>
    <recommendedName>
        <fullName evidence="7">Tetratricopeptide repeat protein</fullName>
    </recommendedName>
</protein>
<dbReference type="Proteomes" id="UP000238220">
    <property type="component" value="Unassembled WGS sequence"/>
</dbReference>
<dbReference type="InterPro" id="IPR011990">
    <property type="entry name" value="TPR-like_helical_dom_sf"/>
</dbReference>
<dbReference type="SMART" id="SM00028">
    <property type="entry name" value="TPR"/>
    <property type="match status" value="8"/>
</dbReference>
<dbReference type="GO" id="GO:0035269">
    <property type="term" value="P:protein O-linked glycosylation via mannose"/>
    <property type="evidence" value="ECO:0007669"/>
    <property type="project" value="TreeGrafter"/>
</dbReference>
<evidence type="ECO:0000313" key="6">
    <source>
        <dbReference type="Proteomes" id="UP000238220"/>
    </source>
</evidence>
<dbReference type="GO" id="GO:0030968">
    <property type="term" value="P:endoplasmic reticulum unfolded protein response"/>
    <property type="evidence" value="ECO:0007669"/>
    <property type="project" value="TreeGrafter"/>
</dbReference>
<dbReference type="PANTHER" id="PTHR44227">
    <property type="match status" value="1"/>
</dbReference>
<dbReference type="PROSITE" id="PS50005">
    <property type="entry name" value="TPR"/>
    <property type="match status" value="1"/>
</dbReference>
<dbReference type="Pfam" id="PF13432">
    <property type="entry name" value="TPR_16"/>
    <property type="match status" value="4"/>
</dbReference>
<dbReference type="SUPFAM" id="SSF48452">
    <property type="entry name" value="TPR-like"/>
    <property type="match status" value="3"/>
</dbReference>
<dbReference type="GO" id="GO:0000030">
    <property type="term" value="F:mannosyltransferase activity"/>
    <property type="evidence" value="ECO:0007669"/>
    <property type="project" value="TreeGrafter"/>
</dbReference>
<evidence type="ECO:0000256" key="4">
    <source>
        <dbReference type="SAM" id="SignalP"/>
    </source>
</evidence>
<dbReference type="InterPro" id="IPR019734">
    <property type="entry name" value="TPR_rpt"/>
</dbReference>
<sequence>MQLLGLSALLLVSVQTLAAEQARTAQTAPFASQEANAQFHVMAGEMAANRQQPAVAAQEFLKALAITPDPDLAQRATQLALLAKDAGLAMQAAQRWLVVEPNALEAREVIARLALEAGDKAEVQRQAEAIVEGHAGGRDDGYRHVALLLAQAGNEQGPAVLEVMKPLAGREPQRAGAQHALALVALRYEDLPLAETSARKAVELSKGAEEETLLLAGVLVRQKKLDEATALIDKLAAGTKGATIRYAYARLLLEAEQRDAARSQLQKTLAANPKMDEARFALGVLAVSDQQYAEAEKYLQPLMQGERVQEAALQLGRMEESRKNWAQALAYYAKVTTGMPAVEALMRRASVLAENGQMAAARSLLAQARDQLPPLGPRFYRAEAEILIDANENAEALKLLDEAVGDYPEDGDLVYSRSLVHERLGQLPLAEKDLRSLLAENPDDARALNGLGYMLLVHTKRLDEATEMIRRAHTLEPEDAAIIDSLGWAEYKRGRTREALTWLQQAYDKFPDPEVAAHLGEVLWALGEKDRARDIWDKALADDPDHRVLKETVQRLAR</sequence>
<dbReference type="EMBL" id="PSNW01000006">
    <property type="protein sequence ID" value="PPE73485.1"/>
    <property type="molecule type" value="Genomic_DNA"/>
</dbReference>
<keyword evidence="4" id="KW-0732">Signal</keyword>
<organism evidence="5 6">
    <name type="scientific">Solimonas fluminis</name>
    <dbReference type="NCBI Taxonomy" id="2086571"/>
    <lineage>
        <taxon>Bacteria</taxon>
        <taxon>Pseudomonadati</taxon>
        <taxon>Pseudomonadota</taxon>
        <taxon>Gammaproteobacteria</taxon>
        <taxon>Nevskiales</taxon>
        <taxon>Nevskiaceae</taxon>
        <taxon>Solimonas</taxon>
    </lineage>
</organism>
<dbReference type="InterPro" id="IPR052346">
    <property type="entry name" value="O-mannosyl-transferase_TMTC"/>
</dbReference>
<evidence type="ECO:0000256" key="1">
    <source>
        <dbReference type="ARBA" id="ARBA00022737"/>
    </source>
</evidence>
<reference evidence="5 6" key="1">
    <citation type="submission" date="2018-02" db="EMBL/GenBank/DDBJ databases">
        <title>Genome sequencing of Solimonas sp. HR-BB.</title>
        <authorList>
            <person name="Lee Y."/>
            <person name="Jeon C.O."/>
        </authorList>
    </citation>
    <scope>NUCLEOTIDE SEQUENCE [LARGE SCALE GENOMIC DNA]</scope>
    <source>
        <strain evidence="5 6">HR-BB</strain>
    </source>
</reference>
<gene>
    <name evidence="5" type="ORF">C3942_11800</name>
</gene>
<proteinExistence type="predicted"/>
<keyword evidence="2 3" id="KW-0802">TPR repeat</keyword>
<evidence type="ECO:0008006" key="7">
    <source>
        <dbReference type="Google" id="ProtNLM"/>
    </source>
</evidence>
<dbReference type="OrthoDB" id="9766710at2"/>
<feature type="signal peptide" evidence="4">
    <location>
        <begin position="1"/>
        <end position="18"/>
    </location>
</feature>
<evidence type="ECO:0000256" key="3">
    <source>
        <dbReference type="PROSITE-ProRule" id="PRU00339"/>
    </source>
</evidence>
<dbReference type="RefSeq" id="WP_104230547.1">
    <property type="nucleotide sequence ID" value="NZ_PSNW01000006.1"/>
</dbReference>
<dbReference type="Gene3D" id="1.25.40.10">
    <property type="entry name" value="Tetratricopeptide repeat domain"/>
    <property type="match status" value="2"/>
</dbReference>
<evidence type="ECO:0000313" key="5">
    <source>
        <dbReference type="EMBL" id="PPE73485.1"/>
    </source>
</evidence>
<evidence type="ECO:0000256" key="2">
    <source>
        <dbReference type="ARBA" id="ARBA00022803"/>
    </source>
</evidence>
<accession>A0A2S5TET8</accession>
<feature type="chain" id="PRO_5015732801" description="Tetratricopeptide repeat protein" evidence="4">
    <location>
        <begin position="19"/>
        <end position="558"/>
    </location>
</feature>
<keyword evidence="6" id="KW-1185">Reference proteome</keyword>